<organism evidence="2 3">
    <name type="scientific">Lasiodiplodia hormozganensis</name>
    <dbReference type="NCBI Taxonomy" id="869390"/>
    <lineage>
        <taxon>Eukaryota</taxon>
        <taxon>Fungi</taxon>
        <taxon>Dikarya</taxon>
        <taxon>Ascomycota</taxon>
        <taxon>Pezizomycotina</taxon>
        <taxon>Dothideomycetes</taxon>
        <taxon>Dothideomycetes incertae sedis</taxon>
        <taxon>Botryosphaeriales</taxon>
        <taxon>Botryosphaeriaceae</taxon>
        <taxon>Lasiodiplodia</taxon>
    </lineage>
</organism>
<evidence type="ECO:0000313" key="3">
    <source>
        <dbReference type="Proteomes" id="UP001175001"/>
    </source>
</evidence>
<reference evidence="2" key="1">
    <citation type="submission" date="2023-06" db="EMBL/GenBank/DDBJ databases">
        <title>Multi-omics analyses reveal the molecular pathogenesis toolkit of Lasiodiplodia hormozganensis, a cross-kingdom pathogen.</title>
        <authorList>
            <person name="Felix C."/>
            <person name="Meneses R."/>
            <person name="Goncalves M.F.M."/>
            <person name="Tilleman L."/>
            <person name="Duarte A.S."/>
            <person name="Jorrin-Novo J.V."/>
            <person name="Van De Peer Y."/>
            <person name="Deforce D."/>
            <person name="Van Nieuwerburgh F."/>
            <person name="Esteves A.C."/>
            <person name="Alves A."/>
        </authorList>
    </citation>
    <scope>NUCLEOTIDE SEQUENCE</scope>
    <source>
        <strain evidence="2">CBS 339.90</strain>
    </source>
</reference>
<evidence type="ECO:0000256" key="1">
    <source>
        <dbReference type="SAM" id="MobiDB-lite"/>
    </source>
</evidence>
<protein>
    <submittedName>
        <fullName evidence="2">Uncharacterized protein</fullName>
    </submittedName>
</protein>
<dbReference type="EMBL" id="JAUJDW010000094">
    <property type="protein sequence ID" value="KAK0638409.1"/>
    <property type="molecule type" value="Genomic_DNA"/>
</dbReference>
<gene>
    <name evidence="2" type="ORF">DIS24_g9852</name>
</gene>
<feature type="region of interest" description="Disordered" evidence="1">
    <location>
        <begin position="140"/>
        <end position="180"/>
    </location>
</feature>
<dbReference type="Proteomes" id="UP001175001">
    <property type="component" value="Unassembled WGS sequence"/>
</dbReference>
<keyword evidence="3" id="KW-1185">Reference proteome</keyword>
<name>A0AA39XQT1_9PEZI</name>
<comment type="caution">
    <text evidence="2">The sequence shown here is derived from an EMBL/GenBank/DDBJ whole genome shotgun (WGS) entry which is preliminary data.</text>
</comment>
<feature type="region of interest" description="Disordered" evidence="1">
    <location>
        <begin position="18"/>
        <end position="41"/>
    </location>
</feature>
<proteinExistence type="predicted"/>
<evidence type="ECO:0000313" key="2">
    <source>
        <dbReference type="EMBL" id="KAK0638409.1"/>
    </source>
</evidence>
<feature type="compositionally biased region" description="Polar residues" evidence="1">
    <location>
        <begin position="26"/>
        <end position="38"/>
    </location>
</feature>
<feature type="compositionally biased region" description="Polar residues" evidence="1">
    <location>
        <begin position="140"/>
        <end position="154"/>
    </location>
</feature>
<sequence>MPLATLFYKRRVPLDASRKSRRNKAVNRSNGIVQSSNNPRIPLPALIPQQPQLPPFEVGSLKMSDLRLAIVSHGDHWHLVRRLGLLDTLRLSSSSHRTACTSDKELPFFFTFRLSNPLFDHSAAQLSILTWWSDWKQQQQSMDSRPSPAANQTPRGPISFAEGQLPAIDPEPPPTSQRRGLHLQVRYGQVHCSP</sequence>
<accession>A0AA39XQT1</accession>
<dbReference type="AlphaFoldDB" id="A0AA39XQT1"/>